<comment type="similarity">
    <text evidence="2 3">Belongs to the MscS (TC 1.A.23) family.</text>
</comment>
<dbReference type="PANTHER" id="PTHR31323:SF14">
    <property type="entry name" value="MECHANOSENSITIVE ION CHANNEL PROTEIN MSY2"/>
    <property type="match status" value="1"/>
</dbReference>
<sequence>MSFLASSNPSTPSTGAKSILLADLESGGKKANVTVTSMDSPSERPVLGRRKTTHSNMDAAAKAKPYEEEEDTLTKVGNFLWKIHSTNILTRYALYILPVAALLAVPIILVRTVWKNHKVGEVRLLGIFVWVEVLWVALWVCKLLAKAVPFVFQAACGLISTGVRKYSLVLAALEVPISLLFWAIVAFATTGVICTFGDTCNTTWLRNLKTVFKAGIIVAAIFLAEKTLIQLISINYHRKQYNEKIKENKKLIRLLDLLYDASRLLFPEYCREFMLEDAEIQGNTLHEVREAMAKAGVGTKIFNDMGRARDKVTAAFGVMASDITGKEVFSTTSAHSVVVEALETERGSKALARRLWLSFVGDSRDVLLKNDLLEVRGTNRASEAEVIFAALDRDGNGDVSMEEMTMLVVGLGEERKNRATSMQDISHAIGVLDKILSFMVLIAIALIYATFFSEAFASRATQLWTTFTGLAFAIGGTVTEFLACIIFLFVKHPYDVGDRVDIKDVQLVVERISLMYSVFRRIDSDKTVQIPHNIANTLWIENVSRSRSMKEQYNFSVCAATSNADILTLRGELEKFVQAPENKRDFQNEIDVELISLGDMKQLDLRVEIKHKSNFANEHLRQIRRNKFMCELLATMRRIPIDPPGGNDAAVGSSENPTYSVTVSDTEAAGFRNARKEELDGKRLYPEDTTFSPSVPEGISSAWEAFTPAAATGVTGRRGQGASGIRPSQDSMRISQESRRMGAVNTFLQGGIR</sequence>
<feature type="domain" description="EF-hand" evidence="6">
    <location>
        <begin position="379"/>
        <end position="414"/>
    </location>
</feature>
<feature type="transmembrane region" description="Helical" evidence="5">
    <location>
        <begin position="166"/>
        <end position="190"/>
    </location>
</feature>
<dbReference type="PIRSF" id="PIRSF017209">
    <property type="entry name" value="Memb_At2g17000_prd"/>
    <property type="match status" value="1"/>
</dbReference>
<feature type="transmembrane region" description="Helical" evidence="5">
    <location>
        <begin position="463"/>
        <end position="490"/>
    </location>
</feature>
<accession>A0AB34L1G8</accession>
<evidence type="ECO:0000256" key="2">
    <source>
        <dbReference type="ARBA" id="ARBA00008017"/>
    </source>
</evidence>
<evidence type="ECO:0000256" key="5">
    <source>
        <dbReference type="SAM" id="Phobius"/>
    </source>
</evidence>
<dbReference type="Proteomes" id="UP000803884">
    <property type="component" value="Unassembled WGS sequence"/>
</dbReference>
<name>A0AB34L1G8_9PEZI</name>
<keyword evidence="5" id="KW-1133">Transmembrane helix</keyword>
<dbReference type="GeneID" id="96001457"/>
<keyword evidence="8" id="KW-1185">Reference proteome</keyword>
<feature type="transmembrane region" description="Helical" evidence="5">
    <location>
        <begin position="122"/>
        <end position="145"/>
    </location>
</feature>
<proteinExistence type="inferred from homology"/>
<evidence type="ECO:0000256" key="4">
    <source>
        <dbReference type="SAM" id="MobiDB-lite"/>
    </source>
</evidence>
<dbReference type="InterPro" id="IPR058650">
    <property type="entry name" value="Msy1/2-like"/>
</dbReference>
<dbReference type="GO" id="GO:0006874">
    <property type="term" value="P:intracellular calcium ion homeostasis"/>
    <property type="evidence" value="ECO:0007669"/>
    <property type="project" value="TreeGrafter"/>
</dbReference>
<protein>
    <recommendedName>
        <fullName evidence="3">Mechanosensitive ion channel protein</fullName>
    </recommendedName>
</protein>
<dbReference type="InterPro" id="IPR006685">
    <property type="entry name" value="MscS_channel_2nd"/>
</dbReference>
<evidence type="ECO:0000313" key="7">
    <source>
        <dbReference type="EMBL" id="KAL1591057.1"/>
    </source>
</evidence>
<comment type="caution">
    <text evidence="7">The sequence shown here is derived from an EMBL/GenBank/DDBJ whole genome shotgun (WGS) entry which is preliminary data.</text>
</comment>
<organism evidence="7 8">
    <name type="scientific">Cladosporium halotolerans</name>
    <dbReference type="NCBI Taxonomy" id="1052096"/>
    <lineage>
        <taxon>Eukaryota</taxon>
        <taxon>Fungi</taxon>
        <taxon>Dikarya</taxon>
        <taxon>Ascomycota</taxon>
        <taxon>Pezizomycotina</taxon>
        <taxon>Dothideomycetes</taxon>
        <taxon>Dothideomycetidae</taxon>
        <taxon>Cladosporiales</taxon>
        <taxon>Cladosporiaceae</taxon>
        <taxon>Cladosporium</taxon>
    </lineage>
</organism>
<dbReference type="PANTHER" id="PTHR31323">
    <property type="entry name" value="MECHANOSENSITIVE ION CHANNEL PROTEIN MSY2"/>
    <property type="match status" value="1"/>
</dbReference>
<dbReference type="SUPFAM" id="SSF50182">
    <property type="entry name" value="Sm-like ribonucleoproteins"/>
    <property type="match status" value="1"/>
</dbReference>
<feature type="region of interest" description="Disordered" evidence="4">
    <location>
        <begin position="714"/>
        <end position="735"/>
    </location>
</feature>
<dbReference type="GO" id="GO:0005509">
    <property type="term" value="F:calcium ion binding"/>
    <property type="evidence" value="ECO:0007669"/>
    <property type="project" value="InterPro"/>
</dbReference>
<dbReference type="Pfam" id="PF25886">
    <property type="entry name" value="Msy1"/>
    <property type="match status" value="1"/>
</dbReference>
<evidence type="ECO:0000256" key="3">
    <source>
        <dbReference type="PIRNR" id="PIRNR017209"/>
    </source>
</evidence>
<dbReference type="InterPro" id="IPR016688">
    <property type="entry name" value="MscS-like_plants/fungi"/>
</dbReference>
<dbReference type="PROSITE" id="PS00018">
    <property type="entry name" value="EF_HAND_1"/>
    <property type="match status" value="1"/>
</dbReference>
<comment type="subcellular location">
    <subcellularLocation>
        <location evidence="1">Endomembrane system</location>
        <topology evidence="1">Multi-pass membrane protein</topology>
    </subcellularLocation>
    <subcellularLocation>
        <location evidence="3">Endoplasmic reticulum membrane</location>
    </subcellularLocation>
</comment>
<dbReference type="EMBL" id="JAAQHG020000001">
    <property type="protein sequence ID" value="KAL1591057.1"/>
    <property type="molecule type" value="Genomic_DNA"/>
</dbReference>
<feature type="transmembrane region" description="Helical" evidence="5">
    <location>
        <begin position="431"/>
        <end position="451"/>
    </location>
</feature>
<dbReference type="AlphaFoldDB" id="A0AB34L1G8"/>
<evidence type="ECO:0000313" key="8">
    <source>
        <dbReference type="Proteomes" id="UP000803884"/>
    </source>
</evidence>
<dbReference type="Pfam" id="PF00924">
    <property type="entry name" value="MS_channel_2nd"/>
    <property type="match status" value="1"/>
</dbReference>
<feature type="transmembrane region" description="Helical" evidence="5">
    <location>
        <begin position="92"/>
        <end position="110"/>
    </location>
</feature>
<feature type="transmembrane region" description="Helical" evidence="5">
    <location>
        <begin position="210"/>
        <end position="229"/>
    </location>
</feature>
<dbReference type="InterPro" id="IPR018247">
    <property type="entry name" value="EF_Hand_1_Ca_BS"/>
</dbReference>
<dbReference type="GO" id="GO:0005262">
    <property type="term" value="F:calcium channel activity"/>
    <property type="evidence" value="ECO:0007669"/>
    <property type="project" value="TreeGrafter"/>
</dbReference>
<dbReference type="InterPro" id="IPR002048">
    <property type="entry name" value="EF_hand_dom"/>
</dbReference>
<dbReference type="RefSeq" id="XP_069234162.1">
    <property type="nucleotide sequence ID" value="XM_069368619.1"/>
</dbReference>
<dbReference type="GO" id="GO:0005789">
    <property type="term" value="C:endoplasmic reticulum membrane"/>
    <property type="evidence" value="ECO:0007669"/>
    <property type="project" value="UniProtKB-SubCell"/>
</dbReference>
<feature type="region of interest" description="Disordered" evidence="4">
    <location>
        <begin position="643"/>
        <end position="665"/>
    </location>
</feature>
<dbReference type="PROSITE" id="PS50222">
    <property type="entry name" value="EF_HAND_2"/>
    <property type="match status" value="1"/>
</dbReference>
<feature type="compositionally biased region" description="Polar residues" evidence="4">
    <location>
        <begin position="653"/>
        <end position="665"/>
    </location>
</feature>
<feature type="compositionally biased region" description="Polar residues" evidence="4">
    <location>
        <begin position="726"/>
        <end position="735"/>
    </location>
</feature>
<keyword evidence="3" id="KW-0256">Endoplasmic reticulum</keyword>
<keyword evidence="3 5" id="KW-0472">Membrane</keyword>
<evidence type="ECO:0000259" key="6">
    <source>
        <dbReference type="PROSITE" id="PS50222"/>
    </source>
</evidence>
<gene>
    <name evidence="7" type="ORF">WHR41_00013</name>
</gene>
<evidence type="ECO:0000256" key="1">
    <source>
        <dbReference type="ARBA" id="ARBA00004127"/>
    </source>
</evidence>
<reference evidence="7 8" key="1">
    <citation type="journal article" date="2020" name="Microbiol. Resour. Announc.">
        <title>Draft Genome Sequence of a Cladosporium Species Isolated from the Mesophotic Ascidian Didemnum maculosum.</title>
        <authorList>
            <person name="Gioti A."/>
            <person name="Siaperas R."/>
            <person name="Nikolaivits E."/>
            <person name="Le Goff G."/>
            <person name="Ouazzani J."/>
            <person name="Kotoulas G."/>
            <person name="Topakas E."/>
        </authorList>
    </citation>
    <scope>NUCLEOTIDE SEQUENCE [LARGE SCALE GENOMIC DNA]</scope>
    <source>
        <strain evidence="7 8">TM138-S3</strain>
    </source>
</reference>
<dbReference type="InterPro" id="IPR010920">
    <property type="entry name" value="LSM_dom_sf"/>
</dbReference>
<keyword evidence="5" id="KW-0812">Transmembrane</keyword>